<sequence length="430" mass="48381">MNIYKTKRDSDPLRRRPKSASLHASGGEHKSLRPISAGARIWSGGWVFSRHRCLFGDMQVKTPREVDEAALKAREKPRAPGIPADKKSVRPRPWLRPQTAPLGGKSLEGDQPRRAASATKRVSYAFSDPDKSSQEQKTLTVEVEDATDLSLSLNGKTTREDLDIAPDVVETVETTKSNVISFDDLETKSKQPSLLMKKSFTLNDLVRKTRNVMSARKLISDKPQSTSPRDHYGEEAPHAWYCKICGQNGSKVKWCVWEASIPHRHSQTSYDNIFVGGQLSYGKTPRAIRRYEQMELNKSPWKLPVDESSLLDTPNVNKETVSLVNAHMRVMHNNVVSTKTMKGKFLEEGDLDGAPQEKDEEKKDDIVELESSQSEWDNIVRTPSVATDILGDTTDLKDFSRSSVTVIARVTTVMKRLRVKFLWCLVCCLT</sequence>
<feature type="region of interest" description="Disordered" evidence="1">
    <location>
        <begin position="1"/>
        <end position="30"/>
    </location>
</feature>
<evidence type="ECO:0000313" key="4">
    <source>
        <dbReference type="Proteomes" id="UP000011087"/>
    </source>
</evidence>
<dbReference type="AlphaFoldDB" id="L1J5C1"/>
<evidence type="ECO:0000313" key="2">
    <source>
        <dbReference type="EMBL" id="EKX43294.1"/>
    </source>
</evidence>
<evidence type="ECO:0000313" key="3">
    <source>
        <dbReference type="EnsemblProtists" id="EKX43294"/>
    </source>
</evidence>
<dbReference type="RefSeq" id="XP_005830274.1">
    <property type="nucleotide sequence ID" value="XM_005830217.1"/>
</dbReference>
<reference evidence="4" key="2">
    <citation type="submission" date="2012-11" db="EMBL/GenBank/DDBJ databases">
        <authorList>
            <person name="Kuo A."/>
            <person name="Curtis B.A."/>
            <person name="Tanifuji G."/>
            <person name="Burki F."/>
            <person name="Gruber A."/>
            <person name="Irimia M."/>
            <person name="Maruyama S."/>
            <person name="Arias M.C."/>
            <person name="Ball S.G."/>
            <person name="Gile G.H."/>
            <person name="Hirakawa Y."/>
            <person name="Hopkins J.F."/>
            <person name="Rensing S.A."/>
            <person name="Schmutz J."/>
            <person name="Symeonidi A."/>
            <person name="Elias M."/>
            <person name="Eveleigh R.J."/>
            <person name="Herman E.K."/>
            <person name="Klute M.J."/>
            <person name="Nakayama T."/>
            <person name="Obornik M."/>
            <person name="Reyes-Prieto A."/>
            <person name="Armbrust E.V."/>
            <person name="Aves S.J."/>
            <person name="Beiko R.G."/>
            <person name="Coutinho P."/>
            <person name="Dacks J.B."/>
            <person name="Durnford D.G."/>
            <person name="Fast N.M."/>
            <person name="Green B.R."/>
            <person name="Grisdale C."/>
            <person name="Hempe F."/>
            <person name="Henrissat B."/>
            <person name="Hoppner M.P."/>
            <person name="Ishida K.-I."/>
            <person name="Kim E."/>
            <person name="Koreny L."/>
            <person name="Kroth P.G."/>
            <person name="Liu Y."/>
            <person name="Malik S.-B."/>
            <person name="Maier U.G."/>
            <person name="McRose D."/>
            <person name="Mock T."/>
            <person name="Neilson J.A."/>
            <person name="Onodera N.T."/>
            <person name="Poole A.M."/>
            <person name="Pritham E.J."/>
            <person name="Richards T.A."/>
            <person name="Rocap G."/>
            <person name="Roy S.W."/>
            <person name="Sarai C."/>
            <person name="Schaack S."/>
            <person name="Shirato S."/>
            <person name="Slamovits C.H."/>
            <person name="Spencer D.F."/>
            <person name="Suzuki S."/>
            <person name="Worden A.Z."/>
            <person name="Zauner S."/>
            <person name="Barry K."/>
            <person name="Bell C."/>
            <person name="Bharti A.K."/>
            <person name="Crow J.A."/>
            <person name="Grimwood J."/>
            <person name="Kramer R."/>
            <person name="Lindquist E."/>
            <person name="Lucas S."/>
            <person name="Salamov A."/>
            <person name="McFadden G.I."/>
            <person name="Lane C.E."/>
            <person name="Keeling P.J."/>
            <person name="Gray M.W."/>
            <person name="Grigoriev I.V."/>
            <person name="Archibald J.M."/>
        </authorList>
    </citation>
    <scope>NUCLEOTIDE SEQUENCE</scope>
    <source>
        <strain evidence="4">CCMP2712</strain>
    </source>
</reference>
<evidence type="ECO:0000256" key="1">
    <source>
        <dbReference type="SAM" id="MobiDB-lite"/>
    </source>
</evidence>
<reference evidence="2 4" key="1">
    <citation type="journal article" date="2012" name="Nature">
        <title>Algal genomes reveal evolutionary mosaicism and the fate of nucleomorphs.</title>
        <authorList>
            <consortium name="DOE Joint Genome Institute"/>
            <person name="Curtis B.A."/>
            <person name="Tanifuji G."/>
            <person name="Burki F."/>
            <person name="Gruber A."/>
            <person name="Irimia M."/>
            <person name="Maruyama S."/>
            <person name="Arias M.C."/>
            <person name="Ball S.G."/>
            <person name="Gile G.H."/>
            <person name="Hirakawa Y."/>
            <person name="Hopkins J.F."/>
            <person name="Kuo A."/>
            <person name="Rensing S.A."/>
            <person name="Schmutz J."/>
            <person name="Symeonidi A."/>
            <person name="Elias M."/>
            <person name="Eveleigh R.J."/>
            <person name="Herman E.K."/>
            <person name="Klute M.J."/>
            <person name="Nakayama T."/>
            <person name="Obornik M."/>
            <person name="Reyes-Prieto A."/>
            <person name="Armbrust E.V."/>
            <person name="Aves S.J."/>
            <person name="Beiko R.G."/>
            <person name="Coutinho P."/>
            <person name="Dacks J.B."/>
            <person name="Durnford D.G."/>
            <person name="Fast N.M."/>
            <person name="Green B.R."/>
            <person name="Grisdale C.J."/>
            <person name="Hempel F."/>
            <person name="Henrissat B."/>
            <person name="Hoppner M.P."/>
            <person name="Ishida K."/>
            <person name="Kim E."/>
            <person name="Koreny L."/>
            <person name="Kroth P.G."/>
            <person name="Liu Y."/>
            <person name="Malik S.B."/>
            <person name="Maier U.G."/>
            <person name="McRose D."/>
            <person name="Mock T."/>
            <person name="Neilson J.A."/>
            <person name="Onodera N.T."/>
            <person name="Poole A.M."/>
            <person name="Pritham E.J."/>
            <person name="Richards T.A."/>
            <person name="Rocap G."/>
            <person name="Roy S.W."/>
            <person name="Sarai C."/>
            <person name="Schaack S."/>
            <person name="Shirato S."/>
            <person name="Slamovits C.H."/>
            <person name="Spencer D.F."/>
            <person name="Suzuki S."/>
            <person name="Worden A.Z."/>
            <person name="Zauner S."/>
            <person name="Barry K."/>
            <person name="Bell C."/>
            <person name="Bharti A.K."/>
            <person name="Crow J.A."/>
            <person name="Grimwood J."/>
            <person name="Kramer R."/>
            <person name="Lindquist E."/>
            <person name="Lucas S."/>
            <person name="Salamov A."/>
            <person name="McFadden G.I."/>
            <person name="Lane C.E."/>
            <person name="Keeling P.J."/>
            <person name="Gray M.W."/>
            <person name="Grigoriev I.V."/>
            <person name="Archibald J.M."/>
        </authorList>
    </citation>
    <scope>NUCLEOTIDE SEQUENCE</scope>
    <source>
        <strain evidence="2 4">CCMP2712</strain>
    </source>
</reference>
<proteinExistence type="predicted"/>
<feature type="compositionally biased region" description="Basic and acidic residues" evidence="1">
    <location>
        <begin position="1"/>
        <end position="14"/>
    </location>
</feature>
<feature type="region of interest" description="Disordered" evidence="1">
    <location>
        <begin position="71"/>
        <end position="141"/>
    </location>
</feature>
<dbReference type="Proteomes" id="UP000011087">
    <property type="component" value="Unassembled WGS sequence"/>
</dbReference>
<feature type="compositionally biased region" description="Basic and acidic residues" evidence="1">
    <location>
        <begin position="71"/>
        <end position="88"/>
    </location>
</feature>
<keyword evidence="4" id="KW-1185">Reference proteome</keyword>
<dbReference type="KEGG" id="gtt:GUITHDRAFT_110709"/>
<gene>
    <name evidence="2" type="ORF">GUITHDRAFT_110709</name>
</gene>
<dbReference type="EMBL" id="JH993011">
    <property type="protein sequence ID" value="EKX43294.1"/>
    <property type="molecule type" value="Genomic_DNA"/>
</dbReference>
<dbReference type="EnsemblProtists" id="EKX43294">
    <property type="protein sequence ID" value="EKX43294"/>
    <property type="gene ID" value="GUITHDRAFT_110709"/>
</dbReference>
<dbReference type="GeneID" id="17300030"/>
<accession>L1J5C1</accession>
<dbReference type="HOGENOM" id="CLU_638511_0_0_1"/>
<organism evidence="2">
    <name type="scientific">Guillardia theta (strain CCMP2712)</name>
    <name type="common">Cryptophyte</name>
    <dbReference type="NCBI Taxonomy" id="905079"/>
    <lineage>
        <taxon>Eukaryota</taxon>
        <taxon>Cryptophyceae</taxon>
        <taxon>Pyrenomonadales</taxon>
        <taxon>Geminigeraceae</taxon>
        <taxon>Guillardia</taxon>
    </lineage>
</organism>
<dbReference type="PaxDb" id="55529-EKX43294"/>
<reference evidence="3" key="3">
    <citation type="submission" date="2016-03" db="UniProtKB">
        <authorList>
            <consortium name="EnsemblProtists"/>
        </authorList>
    </citation>
    <scope>IDENTIFICATION</scope>
</reference>
<name>L1J5C1_GUITC</name>
<protein>
    <submittedName>
        <fullName evidence="2 3">Uncharacterized protein</fullName>
    </submittedName>
</protein>